<feature type="transmembrane region" description="Helical" evidence="5">
    <location>
        <begin position="137"/>
        <end position="153"/>
    </location>
</feature>
<evidence type="ECO:0000256" key="2">
    <source>
        <dbReference type="ARBA" id="ARBA00010985"/>
    </source>
</evidence>
<evidence type="ECO:0000256" key="3">
    <source>
        <dbReference type="ARBA" id="ARBA00021584"/>
    </source>
</evidence>
<feature type="transmembrane region" description="Helical" evidence="5">
    <location>
        <begin position="81"/>
        <end position="99"/>
    </location>
</feature>
<evidence type="ECO:0000313" key="6">
    <source>
        <dbReference type="EMBL" id="JAC76485.1"/>
    </source>
</evidence>
<organism evidence="6">
    <name type="scientific">Tetraselmis sp. GSL018</name>
    <dbReference type="NCBI Taxonomy" id="582737"/>
    <lineage>
        <taxon>Eukaryota</taxon>
        <taxon>Viridiplantae</taxon>
        <taxon>Chlorophyta</taxon>
        <taxon>core chlorophytes</taxon>
        <taxon>Chlorodendrophyceae</taxon>
        <taxon>Chlorodendrales</taxon>
        <taxon>Chlorodendraceae</taxon>
        <taxon>Tetraselmis</taxon>
    </lineage>
</organism>
<protein>
    <recommendedName>
        <fullName evidence="3">Uncharacterized protein ycf33</fullName>
    </recommendedName>
</protein>
<keyword evidence="5" id="KW-0812">Transmembrane</keyword>
<dbReference type="GO" id="GO:0009536">
    <property type="term" value="C:plastid"/>
    <property type="evidence" value="ECO:0007669"/>
    <property type="project" value="UniProtKB-SubCell"/>
</dbReference>
<dbReference type="EMBL" id="GBEZ01009083">
    <property type="protein sequence ID" value="JAC76485.1"/>
    <property type="molecule type" value="Transcribed_RNA"/>
</dbReference>
<sequence length="202" mass="21676">MRNCCAPVSNTSVAKASSSYLRRNSRITNLKCNSCKISSTILITSDGVRTEAKPESRHSNSLTKSMDLSERLFAAGETGPSLAVAAVVFGGAATLLALGPEPAQAADLSAIPAFHPVSSDLQNLAAQEDFWVNLSKYFRFFISLMTGTAYVMLRPFAGMLKRPVTAVLLVVFVAGLLYFLNFTVNAMLGLSDPVDYQLSAIQ</sequence>
<feature type="transmembrane region" description="Helical" evidence="5">
    <location>
        <begin position="165"/>
        <end position="188"/>
    </location>
</feature>
<evidence type="ECO:0000256" key="1">
    <source>
        <dbReference type="ARBA" id="ARBA00004474"/>
    </source>
</evidence>
<dbReference type="PANTHER" id="PTHR36049:SF3">
    <property type="match status" value="1"/>
</dbReference>
<comment type="similarity">
    <text evidence="2">Belongs to the ycf33 family.</text>
</comment>
<dbReference type="AlphaFoldDB" id="A0A061S0P0"/>
<keyword evidence="5" id="KW-1133">Transmembrane helix</keyword>
<comment type="subcellular location">
    <subcellularLocation>
        <location evidence="1">Plastid</location>
    </subcellularLocation>
</comment>
<evidence type="ECO:0000256" key="4">
    <source>
        <dbReference type="ARBA" id="ARBA00022640"/>
    </source>
</evidence>
<proteinExistence type="inferred from homology"/>
<evidence type="ECO:0000256" key="5">
    <source>
        <dbReference type="SAM" id="Phobius"/>
    </source>
</evidence>
<name>A0A061S0P0_9CHLO</name>
<dbReference type="InterPro" id="IPR008470">
    <property type="entry name" value="Uncharacterised_Ycf33"/>
</dbReference>
<keyword evidence="4" id="KW-0934">Plastid</keyword>
<gene>
    <name evidence="6" type="ORF">TSPGSL018_20019</name>
</gene>
<reference evidence="6" key="1">
    <citation type="submission" date="2014-05" db="EMBL/GenBank/DDBJ databases">
        <title>The transcriptome of the halophilic microalga Tetraselmis sp. GSL018 isolated from the Great Salt Lake, Utah.</title>
        <authorList>
            <person name="Jinkerson R.E."/>
            <person name="D'Adamo S."/>
            <person name="Posewitz M.C."/>
        </authorList>
    </citation>
    <scope>NUCLEOTIDE SEQUENCE</scope>
    <source>
        <strain evidence="6">GSL018</strain>
    </source>
</reference>
<keyword evidence="5" id="KW-0472">Membrane</keyword>
<dbReference type="PANTHER" id="PTHR36049">
    <property type="entry name" value="TRANSMEMBRANE PROTEIN"/>
    <property type="match status" value="1"/>
</dbReference>
<accession>A0A061S0P0</accession>
<dbReference type="Pfam" id="PF05421">
    <property type="entry name" value="DUF751"/>
    <property type="match status" value="1"/>
</dbReference>